<dbReference type="CDD" id="cd01948">
    <property type="entry name" value="EAL"/>
    <property type="match status" value="1"/>
</dbReference>
<feature type="domain" description="EAL" evidence="2">
    <location>
        <begin position="525"/>
        <end position="775"/>
    </location>
</feature>
<protein>
    <submittedName>
        <fullName evidence="5">Bifunctional diguanylate cyclase/phosphodiesterase</fullName>
    </submittedName>
</protein>
<keyword evidence="1" id="KW-1133">Transmembrane helix</keyword>
<dbReference type="Gene3D" id="3.20.20.450">
    <property type="entry name" value="EAL domain"/>
    <property type="match status" value="1"/>
</dbReference>
<feature type="domain" description="GGDEF" evidence="3">
    <location>
        <begin position="383"/>
        <end position="516"/>
    </location>
</feature>
<evidence type="ECO:0000259" key="2">
    <source>
        <dbReference type="PROSITE" id="PS50883"/>
    </source>
</evidence>
<evidence type="ECO:0000256" key="1">
    <source>
        <dbReference type="PROSITE-ProRule" id="PRU00244"/>
    </source>
</evidence>
<evidence type="ECO:0000313" key="5">
    <source>
        <dbReference type="EMBL" id="OWQ98195.1"/>
    </source>
</evidence>
<dbReference type="SMART" id="SM00267">
    <property type="entry name" value="GGDEF"/>
    <property type="match status" value="1"/>
</dbReference>
<feature type="transmembrane region" description="Helical" evidence="1">
    <location>
        <begin position="178"/>
        <end position="196"/>
    </location>
</feature>
<evidence type="ECO:0000313" key="6">
    <source>
        <dbReference type="Proteomes" id="UP000197097"/>
    </source>
</evidence>
<dbReference type="PANTHER" id="PTHR44757:SF2">
    <property type="entry name" value="BIOFILM ARCHITECTURE MAINTENANCE PROTEIN MBAA"/>
    <property type="match status" value="1"/>
</dbReference>
<dbReference type="InterPro" id="IPR035919">
    <property type="entry name" value="EAL_sf"/>
</dbReference>
<dbReference type="FunFam" id="3.30.70.270:FF:000001">
    <property type="entry name" value="Diguanylate cyclase domain protein"/>
    <property type="match status" value="1"/>
</dbReference>
<dbReference type="GO" id="GO:0016020">
    <property type="term" value="C:membrane"/>
    <property type="evidence" value="ECO:0007669"/>
    <property type="project" value="UniProtKB-UniRule"/>
</dbReference>
<dbReference type="InterPro" id="IPR029787">
    <property type="entry name" value="Nucleotide_cyclase"/>
</dbReference>
<keyword evidence="1" id="KW-0812">Transmembrane</keyword>
<dbReference type="InterPro" id="IPR035965">
    <property type="entry name" value="PAS-like_dom_sf"/>
</dbReference>
<dbReference type="OrthoDB" id="9814202at2"/>
<evidence type="ECO:0000259" key="4">
    <source>
        <dbReference type="PROSITE" id="PS50924"/>
    </source>
</evidence>
<organism evidence="5 6">
    <name type="scientific">Sphingopyxis witflariensis</name>
    <dbReference type="NCBI Taxonomy" id="173675"/>
    <lineage>
        <taxon>Bacteria</taxon>
        <taxon>Pseudomonadati</taxon>
        <taxon>Pseudomonadota</taxon>
        <taxon>Alphaproteobacteria</taxon>
        <taxon>Sphingomonadales</taxon>
        <taxon>Sphingomonadaceae</taxon>
        <taxon>Sphingopyxis</taxon>
    </lineage>
</organism>
<dbReference type="PROSITE" id="PS50887">
    <property type="entry name" value="GGDEF"/>
    <property type="match status" value="1"/>
</dbReference>
<dbReference type="GO" id="GO:0003824">
    <property type="term" value="F:catalytic activity"/>
    <property type="evidence" value="ECO:0007669"/>
    <property type="project" value="UniProtKB-ARBA"/>
</dbReference>
<comment type="caution">
    <text evidence="5">The sequence shown here is derived from an EMBL/GenBank/DDBJ whole genome shotgun (WGS) entry which is preliminary data.</text>
</comment>
<dbReference type="PROSITE" id="PS50924">
    <property type="entry name" value="MHYT"/>
    <property type="match status" value="1"/>
</dbReference>
<dbReference type="InterPro" id="IPR043128">
    <property type="entry name" value="Rev_trsase/Diguanyl_cyclase"/>
</dbReference>
<dbReference type="SUPFAM" id="SSF55073">
    <property type="entry name" value="Nucleotide cyclase"/>
    <property type="match status" value="1"/>
</dbReference>
<dbReference type="Gene3D" id="3.30.450.20">
    <property type="entry name" value="PAS domain"/>
    <property type="match status" value="1"/>
</dbReference>
<reference evidence="5 6" key="1">
    <citation type="journal article" date="2002" name="Int. J. Syst. Evol. Microbiol.">
        <title>Sphingopyxis witflariensis sp. nov., isolated from activated sludge.</title>
        <authorList>
            <person name="Kampfer P."/>
            <person name="Witzenberger R."/>
            <person name="Denner E.B."/>
            <person name="Busse H.J."/>
            <person name="Neef A."/>
        </authorList>
    </citation>
    <scope>NUCLEOTIDE SEQUENCE [LARGE SCALE GENOMIC DNA]</scope>
    <source>
        <strain evidence="5 6">DSM 14551</strain>
    </source>
</reference>
<keyword evidence="6" id="KW-1185">Reference proteome</keyword>
<dbReference type="SUPFAM" id="SSF55785">
    <property type="entry name" value="PYP-like sensor domain (PAS domain)"/>
    <property type="match status" value="1"/>
</dbReference>
<gene>
    <name evidence="5" type="ORF">CDQ91_06640</name>
</gene>
<sequence length="794" mass="86165">MFSVLECVTHQHDIRLVLVAALVCILGNISLFVVLNRSTFCIDIRRRHWLVVAAVAEGVGVWATHFVAMLAYRGSMPIRFDVGLTVLSVAIAIGFFWCALRWLGKEPGVWRCAVAGAGAAIGVAGMHFTGMASIIAPARISYDPVPIIISIFLSGLCFWIAFLGFAKTAGWRKIALPTAFSVLAIVVMHFTAMSATTLVPDPTRAVAFSTAVNRDWLVLAVVLAALVLVALALVGSIIDRWLTDAHGLAEATLEALAITNDNRIVEVNHRLCTLLGVSSGALIGSAPSDWFVAVDGGSFGTPDGSSVEARVRSSSDDDQILEIATQTIEYRGRSCRVLAIRDLSDRKRAQRAIEHLASHDALTDLANRTHFGRALDTALDARQPFALLALDLDRFKAVNDIFGHSAGDDILCRVANVLRASTRADDVIARVGGDEFLIIQTAVSEPDEARKLAGRILDNLAIEMDVARDPMAVGLSIGVSLFPQDGQDAETLQRNADTALYRAKNNGRGSAAFFDQEMDEHARERRALEHDLRHAIARDQLHLMFQPLVATAFGSIVGYEALLRWDHPEKGAIEPDQFIPIAEESGAIVAIGEWVLREACAVAATWPENVSIAVNVSTVQFQVPNLPAVVRDALAQSGLDARRLELEITETAFLRNRQSALKALHEIRALGVRVAMDDFGTGYSSLSNLKAFPFDKIKIDKSFIAAIADDEAARSIVRAIVGLGRSFNMPIVAEGVETEEQRQMLLDEGCPQAQGYFFGYPAANPFLHDSRHEIPDEELTGKARGEATRVFGPA</sequence>
<dbReference type="EMBL" id="NISJ01000003">
    <property type="protein sequence ID" value="OWQ98195.1"/>
    <property type="molecule type" value="Genomic_DNA"/>
</dbReference>
<dbReference type="Gene3D" id="3.30.70.270">
    <property type="match status" value="1"/>
</dbReference>
<dbReference type="InterPro" id="IPR052155">
    <property type="entry name" value="Biofilm_reg_signaling"/>
</dbReference>
<accession>A0A246JYB9</accession>
<feature type="transmembrane region" description="Helical" evidence="1">
    <location>
        <begin position="14"/>
        <end position="36"/>
    </location>
</feature>
<dbReference type="CDD" id="cd01949">
    <property type="entry name" value="GGDEF"/>
    <property type="match status" value="1"/>
</dbReference>
<feature type="transmembrane region" description="Helical" evidence="1">
    <location>
        <begin position="112"/>
        <end position="135"/>
    </location>
</feature>
<dbReference type="InterPro" id="IPR000160">
    <property type="entry name" value="GGDEF_dom"/>
</dbReference>
<feature type="transmembrane region" description="Helical" evidence="1">
    <location>
        <begin position="216"/>
        <end position="238"/>
    </location>
</feature>
<feature type="transmembrane region" description="Helical" evidence="1">
    <location>
        <begin position="147"/>
        <end position="166"/>
    </location>
</feature>
<dbReference type="Pfam" id="PF03707">
    <property type="entry name" value="MHYT"/>
    <property type="match status" value="2"/>
</dbReference>
<dbReference type="SMART" id="SM00052">
    <property type="entry name" value="EAL"/>
    <property type="match status" value="1"/>
</dbReference>
<dbReference type="AlphaFoldDB" id="A0A246JYB9"/>
<dbReference type="NCBIfam" id="TIGR00254">
    <property type="entry name" value="GGDEF"/>
    <property type="match status" value="1"/>
</dbReference>
<name>A0A246JYB9_9SPHN</name>
<dbReference type="SUPFAM" id="SSF141868">
    <property type="entry name" value="EAL domain-like"/>
    <property type="match status" value="1"/>
</dbReference>
<proteinExistence type="predicted"/>
<dbReference type="Pfam" id="PF00563">
    <property type="entry name" value="EAL"/>
    <property type="match status" value="1"/>
</dbReference>
<dbReference type="RefSeq" id="WP_088471966.1">
    <property type="nucleotide sequence ID" value="NZ_NISJ01000003.1"/>
</dbReference>
<dbReference type="PANTHER" id="PTHR44757">
    <property type="entry name" value="DIGUANYLATE CYCLASE DGCP"/>
    <property type="match status" value="1"/>
</dbReference>
<feature type="transmembrane region" description="Helical" evidence="1">
    <location>
        <begin position="48"/>
        <end position="72"/>
    </location>
</feature>
<feature type="domain" description="MHYT" evidence="4">
    <location>
        <begin position="12"/>
        <end position="199"/>
    </location>
</feature>
<evidence type="ECO:0000259" key="3">
    <source>
        <dbReference type="PROSITE" id="PS50887"/>
    </source>
</evidence>
<dbReference type="PROSITE" id="PS50883">
    <property type="entry name" value="EAL"/>
    <property type="match status" value="1"/>
</dbReference>
<dbReference type="InterPro" id="IPR005330">
    <property type="entry name" value="MHYT_dom"/>
</dbReference>
<feature type="transmembrane region" description="Helical" evidence="1">
    <location>
        <begin position="78"/>
        <end position="100"/>
    </location>
</feature>
<dbReference type="Proteomes" id="UP000197097">
    <property type="component" value="Unassembled WGS sequence"/>
</dbReference>
<dbReference type="Pfam" id="PF00990">
    <property type="entry name" value="GGDEF"/>
    <property type="match status" value="1"/>
</dbReference>
<keyword evidence="1" id="KW-0472">Membrane</keyword>
<dbReference type="InterPro" id="IPR001633">
    <property type="entry name" value="EAL_dom"/>
</dbReference>